<dbReference type="SUPFAM" id="SSF103473">
    <property type="entry name" value="MFS general substrate transporter"/>
    <property type="match status" value="1"/>
</dbReference>
<keyword evidence="4" id="KW-1185">Reference proteome</keyword>
<evidence type="ECO:0000313" key="3">
    <source>
        <dbReference type="EMBL" id="TVM18682.1"/>
    </source>
</evidence>
<gene>
    <name evidence="3" type="ORF">DPQ33_04175</name>
</gene>
<proteinExistence type="predicted"/>
<keyword evidence="2" id="KW-0472">Membrane</keyword>
<name>A0A7M3MH05_9BACT</name>
<dbReference type="CDD" id="cd06174">
    <property type="entry name" value="MFS"/>
    <property type="match status" value="1"/>
</dbReference>
<dbReference type="AlphaFoldDB" id="A0A7M3MH05"/>
<keyword evidence="2" id="KW-1133">Transmembrane helix</keyword>
<feature type="transmembrane region" description="Helical" evidence="2">
    <location>
        <begin position="232"/>
        <end position="252"/>
    </location>
</feature>
<reference evidence="3 4" key="1">
    <citation type="submission" date="2018-06" db="EMBL/GenBank/DDBJ databases">
        <title>Complete genome of Desulfovibrio indonesiensis P37SLT.</title>
        <authorList>
            <person name="Crispim J.S."/>
            <person name="Vidigal P.M.P."/>
            <person name="Silva L.C.F."/>
            <person name="Laguardia C.N."/>
            <person name="Araujo L.C."/>
            <person name="Dias R.S."/>
            <person name="Sousa M.P."/>
            <person name="Paula S.O."/>
            <person name="Silva C."/>
        </authorList>
    </citation>
    <scope>NUCLEOTIDE SEQUENCE [LARGE SCALE GENOMIC DNA]</scope>
    <source>
        <strain evidence="3 4">P37SLT</strain>
    </source>
</reference>
<feature type="compositionally biased region" description="Low complexity" evidence="1">
    <location>
        <begin position="59"/>
        <end position="77"/>
    </location>
</feature>
<feature type="region of interest" description="Disordered" evidence="1">
    <location>
        <begin position="1"/>
        <end position="107"/>
    </location>
</feature>
<sequence length="374" mass="40788">MWHDSEGTVHIRDKEPGKFTKKQFREDLEQPNPDPAAGRIAEPEAPTTPGEVETDGSRPAEATESEAQQSAPEAASTGEPESLSAPVPTADTPQTVTTPGEQAQPDADRNVVQPMPQRQPQAQEIPEFPQNMGEMSPEMQQQMQRQMEEAMRQMQQEMGPGMAVGLLGAALIPALLIGLVIYLISAYVLYRIGRKFGVGTYLQWLIPLYNLILLTRCAGLSPWWAAPSIAQFGLLLLVIPLMFADPMFAMSLMSLGQILNFIGYIILAVILGNIAKRLGKNLVLWVILALIPLVNLVAILILAFDSSRPALEGGESWTSDEYAPPARRSGRGGRSAAKNDEPPMLSAPPAPPKRRNPLDDEEDLPRRGAPPLKP</sequence>
<accession>A0A7M3MH05</accession>
<dbReference type="RefSeq" id="WP_144301938.1">
    <property type="nucleotide sequence ID" value="NZ_QMIE01000003.1"/>
</dbReference>
<evidence type="ECO:0000256" key="1">
    <source>
        <dbReference type="SAM" id="MobiDB-lite"/>
    </source>
</evidence>
<protein>
    <submittedName>
        <fullName evidence="3">Uncharacterized protein</fullName>
    </submittedName>
</protein>
<feature type="transmembrane region" description="Helical" evidence="2">
    <location>
        <begin position="282"/>
        <end position="304"/>
    </location>
</feature>
<dbReference type="Proteomes" id="UP000448292">
    <property type="component" value="Unassembled WGS sequence"/>
</dbReference>
<feature type="transmembrane region" description="Helical" evidence="2">
    <location>
        <begin position="161"/>
        <end position="184"/>
    </location>
</feature>
<dbReference type="InterPro" id="IPR036259">
    <property type="entry name" value="MFS_trans_sf"/>
</dbReference>
<feature type="transmembrane region" description="Helical" evidence="2">
    <location>
        <begin position="258"/>
        <end position="275"/>
    </location>
</feature>
<dbReference type="EMBL" id="QMIE01000003">
    <property type="protein sequence ID" value="TVM18682.1"/>
    <property type="molecule type" value="Genomic_DNA"/>
</dbReference>
<organism evidence="3 4">
    <name type="scientific">Oceanidesulfovibrio indonesiensis</name>
    <dbReference type="NCBI Taxonomy" id="54767"/>
    <lineage>
        <taxon>Bacteria</taxon>
        <taxon>Pseudomonadati</taxon>
        <taxon>Thermodesulfobacteriota</taxon>
        <taxon>Desulfovibrionia</taxon>
        <taxon>Desulfovibrionales</taxon>
        <taxon>Desulfovibrionaceae</taxon>
        <taxon>Oceanidesulfovibrio</taxon>
    </lineage>
</organism>
<dbReference type="OrthoDB" id="9135500at2"/>
<feature type="compositionally biased region" description="Polar residues" evidence="1">
    <location>
        <begin position="91"/>
        <end position="101"/>
    </location>
</feature>
<evidence type="ECO:0000256" key="2">
    <source>
        <dbReference type="SAM" id="Phobius"/>
    </source>
</evidence>
<comment type="caution">
    <text evidence="3">The sequence shown here is derived from an EMBL/GenBank/DDBJ whole genome shotgun (WGS) entry which is preliminary data.</text>
</comment>
<evidence type="ECO:0000313" key="4">
    <source>
        <dbReference type="Proteomes" id="UP000448292"/>
    </source>
</evidence>
<keyword evidence="2" id="KW-0812">Transmembrane</keyword>
<feature type="compositionally biased region" description="Basic and acidic residues" evidence="1">
    <location>
        <begin position="1"/>
        <end position="28"/>
    </location>
</feature>
<feature type="region of interest" description="Disordered" evidence="1">
    <location>
        <begin position="311"/>
        <end position="374"/>
    </location>
</feature>